<dbReference type="PANTHER" id="PTHR39153">
    <property type="entry name" value="AGR244WP"/>
    <property type="match status" value="1"/>
</dbReference>
<dbReference type="VEuPathDB" id="FungiDB:PEXP_100480"/>
<feature type="compositionally biased region" description="Basic residues" evidence="1">
    <location>
        <begin position="291"/>
        <end position="302"/>
    </location>
</feature>
<dbReference type="Gene3D" id="3.80.10.10">
    <property type="entry name" value="Ribonuclease Inhibitor"/>
    <property type="match status" value="1"/>
</dbReference>
<name>A0A0A2IDD1_PENEN</name>
<feature type="region of interest" description="Disordered" evidence="1">
    <location>
        <begin position="1459"/>
        <end position="1493"/>
    </location>
</feature>
<accession>A0A0A2IDD1</accession>
<dbReference type="InterPro" id="IPR038882">
    <property type="entry name" value="Rcf3"/>
</dbReference>
<dbReference type="OrthoDB" id="120976at2759"/>
<evidence type="ECO:0000313" key="3">
    <source>
        <dbReference type="EMBL" id="KGO54085.1"/>
    </source>
</evidence>
<dbReference type="Pfam" id="PF25353">
    <property type="entry name" value="PH_2nd_LRR"/>
    <property type="match status" value="1"/>
</dbReference>
<dbReference type="PhylomeDB" id="A0A0A2IDD1"/>
<dbReference type="EMBL" id="JQFZ01000238">
    <property type="protein sequence ID" value="KGO54085.1"/>
    <property type="molecule type" value="Genomic_DNA"/>
</dbReference>
<dbReference type="STRING" id="27334.A0A0A2IDD1"/>
<dbReference type="GeneID" id="27675317"/>
<feature type="region of interest" description="Disordered" evidence="1">
    <location>
        <begin position="1413"/>
        <end position="1439"/>
    </location>
</feature>
<feature type="compositionally biased region" description="Basic and acidic residues" evidence="1">
    <location>
        <begin position="227"/>
        <end position="241"/>
    </location>
</feature>
<organism evidence="3 4">
    <name type="scientific">Penicillium expansum</name>
    <name type="common">Blue mold rot fungus</name>
    <dbReference type="NCBI Taxonomy" id="27334"/>
    <lineage>
        <taxon>Eukaryota</taxon>
        <taxon>Fungi</taxon>
        <taxon>Dikarya</taxon>
        <taxon>Ascomycota</taxon>
        <taxon>Pezizomycotina</taxon>
        <taxon>Eurotiomycetes</taxon>
        <taxon>Eurotiomycetidae</taxon>
        <taxon>Eurotiales</taxon>
        <taxon>Aspergillaceae</taxon>
        <taxon>Penicillium</taxon>
    </lineage>
</organism>
<evidence type="ECO:0000313" key="4">
    <source>
        <dbReference type="Proteomes" id="UP000030143"/>
    </source>
</evidence>
<feature type="region of interest" description="Disordered" evidence="1">
    <location>
        <begin position="1349"/>
        <end position="1398"/>
    </location>
</feature>
<dbReference type="InterPro" id="IPR001849">
    <property type="entry name" value="PH_domain"/>
</dbReference>
<feature type="domain" description="PH" evidence="2">
    <location>
        <begin position="344"/>
        <end position="481"/>
    </location>
</feature>
<dbReference type="Proteomes" id="UP000030143">
    <property type="component" value="Unassembled WGS sequence"/>
</dbReference>
<evidence type="ECO:0000259" key="2">
    <source>
        <dbReference type="PROSITE" id="PS50003"/>
    </source>
</evidence>
<keyword evidence="4" id="KW-1185">Reference proteome</keyword>
<reference evidence="3 4" key="1">
    <citation type="journal article" date="2015" name="Mol. Plant Microbe Interact.">
        <title>Genome, transcriptome, and functional analyses of Penicillium expansum provide new insights into secondary metabolism and pathogenicity.</title>
        <authorList>
            <person name="Ballester A.R."/>
            <person name="Marcet-Houben M."/>
            <person name="Levin E."/>
            <person name="Sela N."/>
            <person name="Selma-Lazaro C."/>
            <person name="Carmona L."/>
            <person name="Wisniewski M."/>
            <person name="Droby S."/>
            <person name="Gonzalez-Candelas L."/>
            <person name="Gabaldon T."/>
        </authorList>
    </citation>
    <scope>NUCLEOTIDE SEQUENCE [LARGE SCALE GENOMIC DNA]</scope>
    <source>
        <strain evidence="3 4">MD-8</strain>
    </source>
</reference>
<sequence length="1493" mass="165181">MPAPANHRSEVAPPEEITSMAVQGFMTGVFRFGSVSILAHMILALPHPFVFSAPSPPAYPATQPRPRPSIFSRDYLRSRLFHRPLEGFSSWISPGSRVYRGLTPQFKVFIQVAAMTLGGCIWQEKRVTEYIELLRQVKRAERLEAERAEGNRRTNDVEVVDEISFLSQYTRAATLPTSYATPPASVPLVPPSSTKLDMAEIIGKRQRRKSLSVFSPSLTISTSLRPPLHDRTPSDDTLTREKKSRRNSGFFGRSHSPNIGPDASNNRRPGTAGSDTAGWSATTPVNETTPRPRRKSLQKKRTSVFGSLRSLHSWEDEEPLSTSLGSAVDEQTMVNPRNGIWSSAILHYGEVQTTGGMWRKKSQYLVLTDTHLIRFKNQSKAADVFGSIPASYARAPASHRQSVTSVTSLQDPQLLASGDASAGIPLNSIIAVYMLEDARLSPSVEVAYLDERTHKATLVQMQTADLQELNLWMVGIRQAAQMARANCPMPFNRGSIEYVTRMLEHERDYDPEVFRMFRVIQIASSKSITRSSSDDLTKLSPTGCYLAIGAHKLHMLPMQKTTNRSSVVSLSDWEAGTSFGLMNLTGLSMEYGDDSLHLTFRVPLKKSFNLFLASVHSVEVACWIRQQTEYLRPLWIRQPYEFVVPKELQNDDNFPPVDLDEDYGCFDRTLVAYSASYDIDTSNIRYTIDQECEDAPCFRLLKPASPKTLRYSALELIAVMRTLRYNEFFRSISFRGVNLDALQGLRDIHGVDSDVHLDRGGASVHIPGQANLTVLSQEVRALALKSKWLRRLDFSYCLTRVPTPTLDKGTRDPGCGIPEAIFPVCRRELTSVDWVVLNGIKLGESDLDYLVDAASQRRSHLRALEVGDCGLSVHDLDLLLSTIVAQESTLEAINISGVQGRLNPDVLQQYIGYFGQIRKINLSRISRTSGSDPLITAEMLFNWRLEELALSRTVVNRETVDAIATYLASDRSRNLRVLRLDQCGLTGEDVAMFMHSMSVGPDAPRSLHLHVNENRIDNGCSHVFNAIAKNQTPSHLSMRMIDFKKEDHFRELVDSLRKNSSLKFLDISKASLPYDASPETCRSLQVMLEDNETLEALDISGDNAHLDVARFGIGLNLALTGLKKNTSLKVLRIEHQKLGLQGANTLASVLEENDSLREVHCENNDINLQSFTVLVNGLRCNRSLLTLSCMDRDRVLSLDKVRREVDNVRWESGNSNQSSTANSVRRSLYAAMTVGQGGQGHRLSKAPPPSVVSALENSPFANHNVELVLQSLNERWDMEVSRLNRYLLRNYNIAHGIEEIDDSASDGRPGTAASLGTMLDNLKFDVSVSADEIRSSPPDEPPAVIRLSEASDTASQSSPNTETTPVQPRRLPSDTRRPHTAAPAQFVPSGHGSSAQASRLALPVPAVPPAVGKAESVRSARSARSSSSNASIGAGSTRSAYGVASSTLRGFLSGTALRERRHADAARPSPVCVNNDKPPQLDWAPPKLDLGGL</sequence>
<dbReference type="HOGENOM" id="CLU_003789_0_0_1"/>
<feature type="region of interest" description="Disordered" evidence="1">
    <location>
        <begin position="218"/>
        <end position="302"/>
    </location>
</feature>
<proteinExistence type="predicted"/>
<dbReference type="InterPro" id="IPR057334">
    <property type="entry name" value="PH_2nd_LRR"/>
</dbReference>
<dbReference type="PROSITE" id="PS50003">
    <property type="entry name" value="PH_DOMAIN"/>
    <property type="match status" value="1"/>
</dbReference>
<dbReference type="SUPFAM" id="SSF52047">
    <property type="entry name" value="RNI-like"/>
    <property type="match status" value="1"/>
</dbReference>
<gene>
    <name evidence="3" type="ORF">PEX2_026230</name>
</gene>
<feature type="compositionally biased region" description="Polar residues" evidence="1">
    <location>
        <begin position="263"/>
        <end position="289"/>
    </location>
</feature>
<dbReference type="PANTHER" id="PTHR39153:SF1">
    <property type="entry name" value="AGR244WP"/>
    <property type="match status" value="1"/>
</dbReference>
<evidence type="ECO:0000256" key="1">
    <source>
        <dbReference type="SAM" id="MobiDB-lite"/>
    </source>
</evidence>
<dbReference type="SMART" id="SM00368">
    <property type="entry name" value="LRR_RI"/>
    <property type="match status" value="4"/>
</dbReference>
<feature type="compositionally biased region" description="Low complexity" evidence="1">
    <location>
        <begin position="1417"/>
        <end position="1431"/>
    </location>
</feature>
<dbReference type="InterPro" id="IPR032675">
    <property type="entry name" value="LRR_dom_sf"/>
</dbReference>
<protein>
    <submittedName>
        <fullName evidence="3">Leucine-rich repeat, ribonuclease inhibitor subtype</fullName>
    </submittedName>
</protein>
<feature type="compositionally biased region" description="Polar residues" evidence="1">
    <location>
        <begin position="1350"/>
        <end position="1366"/>
    </location>
</feature>
<comment type="caution">
    <text evidence="3">The sequence shown here is derived from an EMBL/GenBank/DDBJ whole genome shotgun (WGS) entry which is preliminary data.</text>
</comment>
<dbReference type="RefSeq" id="XP_016596592.1">
    <property type="nucleotide sequence ID" value="XM_016739898.1"/>
</dbReference>